<dbReference type="AlphaFoldDB" id="A0A9W9T6V8"/>
<dbReference type="RefSeq" id="XP_058309928.1">
    <property type="nucleotide sequence ID" value="XM_058450466.1"/>
</dbReference>
<keyword evidence="2" id="KW-1185">Reference proteome</keyword>
<protein>
    <submittedName>
        <fullName evidence="1">Uncharacterized protein</fullName>
    </submittedName>
</protein>
<accession>A0A9W9T6V8</accession>
<reference evidence="1" key="2">
    <citation type="journal article" date="2023" name="IMA Fungus">
        <title>Comparative genomic study of the Penicillium genus elucidates a diverse pangenome and 15 lateral gene transfer events.</title>
        <authorList>
            <person name="Petersen C."/>
            <person name="Sorensen T."/>
            <person name="Nielsen M.R."/>
            <person name="Sondergaard T.E."/>
            <person name="Sorensen J.L."/>
            <person name="Fitzpatrick D.A."/>
            <person name="Frisvad J.C."/>
            <person name="Nielsen K.L."/>
        </authorList>
    </citation>
    <scope>NUCLEOTIDE SEQUENCE</scope>
    <source>
        <strain evidence="1">IBT 15544</strain>
    </source>
</reference>
<dbReference type="GeneID" id="83177767"/>
<dbReference type="InterPro" id="IPR053178">
    <property type="entry name" value="Osmoadaptation_assoc"/>
</dbReference>
<dbReference type="PANTHER" id="PTHR38111">
    <property type="entry name" value="ZN(2)-C6 FUNGAL-TYPE DOMAIN-CONTAINING PROTEIN-RELATED"/>
    <property type="match status" value="1"/>
</dbReference>
<dbReference type="OrthoDB" id="3525185at2759"/>
<dbReference type="Pfam" id="PF11951">
    <property type="entry name" value="Fungal_trans_2"/>
    <property type="match status" value="1"/>
</dbReference>
<dbReference type="EMBL" id="JAPQKR010000008">
    <property type="protein sequence ID" value="KAJ5211758.1"/>
    <property type="molecule type" value="Genomic_DNA"/>
</dbReference>
<reference evidence="1" key="1">
    <citation type="submission" date="2022-12" db="EMBL/GenBank/DDBJ databases">
        <authorList>
            <person name="Petersen C."/>
        </authorList>
    </citation>
    <scope>NUCLEOTIDE SEQUENCE</scope>
    <source>
        <strain evidence="1">IBT 15544</strain>
    </source>
</reference>
<proteinExistence type="predicted"/>
<sequence>MFFYGSLADDVSIQTEACKWYLRALRGLQDLLSQETSSFTGDVVCAVVMLTHFETLAATSTDGWFQHVRGAATMLESSGPESCREGFLHRLFRHLRLLVFVASIFKNEEHVFSSPEWMDIPFEVYPKGPFDVLVDNLFSLLSCLTTAQDLLKSQAGNAEPLRTKLITLVLGLITRLHNWWAQCTAMMNLGGFNAQAPMNAAKDDSDFQALDPDHFPILHHLDMPTAALATLYDAANIIALRLLSLVSPSAYLYEERIQRHARSILLAKSFVEEIPGPTSNRGSTMVGFPYQILCIWGPFTTDGHYPGANKKQLFSNVAAYVLRHRGLGCTGQISDDRSLEDSVSSSYQNNNMRLELDRARLACT</sequence>
<comment type="caution">
    <text evidence="1">The sequence shown here is derived from an EMBL/GenBank/DDBJ whole genome shotgun (WGS) entry which is preliminary data.</text>
</comment>
<organism evidence="1 2">
    <name type="scientific">Penicillium cinerascens</name>
    <dbReference type="NCBI Taxonomy" id="70096"/>
    <lineage>
        <taxon>Eukaryota</taxon>
        <taxon>Fungi</taxon>
        <taxon>Dikarya</taxon>
        <taxon>Ascomycota</taxon>
        <taxon>Pezizomycotina</taxon>
        <taxon>Eurotiomycetes</taxon>
        <taxon>Eurotiomycetidae</taxon>
        <taxon>Eurotiales</taxon>
        <taxon>Aspergillaceae</taxon>
        <taxon>Penicillium</taxon>
    </lineage>
</organism>
<evidence type="ECO:0000313" key="2">
    <source>
        <dbReference type="Proteomes" id="UP001150904"/>
    </source>
</evidence>
<gene>
    <name evidence="1" type="ORF">N7498_003404</name>
</gene>
<dbReference type="Proteomes" id="UP001150904">
    <property type="component" value="Unassembled WGS sequence"/>
</dbReference>
<name>A0A9W9T6V8_9EURO</name>
<evidence type="ECO:0000313" key="1">
    <source>
        <dbReference type="EMBL" id="KAJ5211758.1"/>
    </source>
</evidence>
<dbReference type="InterPro" id="IPR021858">
    <property type="entry name" value="Fun_TF"/>
</dbReference>